<reference evidence="3" key="2">
    <citation type="journal article" date="2017" name="J. Anim. Genet.">
        <title>Multiple reference genome sequences of hot pepper reveal the massive evolution of plant disease resistance genes by retroduplication.</title>
        <authorList>
            <person name="Kim S."/>
            <person name="Park J."/>
            <person name="Yeom S.-I."/>
            <person name="Kim Y.-M."/>
            <person name="Seo E."/>
            <person name="Kim K.-T."/>
            <person name="Kim M.-S."/>
            <person name="Lee J.M."/>
            <person name="Cheong K."/>
            <person name="Shin H.-S."/>
            <person name="Kim S.-B."/>
            <person name="Han K."/>
            <person name="Lee J."/>
            <person name="Park M."/>
            <person name="Lee H.-A."/>
            <person name="Lee H.-Y."/>
            <person name="Lee Y."/>
            <person name="Oh S."/>
            <person name="Lee J.H."/>
            <person name="Choi E."/>
            <person name="Choi E."/>
            <person name="Lee S.E."/>
            <person name="Jeon J."/>
            <person name="Kim H."/>
            <person name="Choi G."/>
            <person name="Song H."/>
            <person name="Lee J."/>
            <person name="Lee S.-C."/>
            <person name="Kwon J.-K."/>
            <person name="Lee H.-Y."/>
            <person name="Koo N."/>
            <person name="Hong Y."/>
            <person name="Kim R.W."/>
            <person name="Kang W.-H."/>
            <person name="Huh J.H."/>
            <person name="Kang B.-C."/>
            <person name="Yang T.-J."/>
            <person name="Lee Y.-H."/>
            <person name="Bennetzen J.L."/>
            <person name="Choi D."/>
        </authorList>
    </citation>
    <scope>NUCLEOTIDE SEQUENCE [LARGE SCALE GENOMIC DNA]</scope>
    <source>
        <strain evidence="3">cv. PBC81</strain>
    </source>
</reference>
<dbReference type="OrthoDB" id="1862401at2759"/>
<gene>
    <name evidence="2" type="ORF">CQW23_23443</name>
</gene>
<comment type="caution">
    <text evidence="2">The sequence shown here is derived from an EMBL/GenBank/DDBJ whole genome shotgun (WGS) entry which is preliminary data.</text>
</comment>
<dbReference type="AlphaFoldDB" id="A0A2G2VS16"/>
<protein>
    <submittedName>
        <fullName evidence="2">Uncharacterized protein</fullName>
    </submittedName>
</protein>
<dbReference type="EMBL" id="MLFT02000010">
    <property type="protein sequence ID" value="PHT35743.1"/>
    <property type="molecule type" value="Genomic_DNA"/>
</dbReference>
<name>A0A2G2VS16_CAPBA</name>
<sequence length="106" mass="12191">MASLIEQCQVAPPPGGVPELTLPLTYFDSRLGYVPRGKVWKVEVEHSEDQENEEADRESEQDGPKKRGWYSLVDFSGDDPYYDIVVKKTHTTYYPNKIRQKEEGNN</sequence>
<organism evidence="2 3">
    <name type="scientific">Capsicum baccatum</name>
    <name type="common">Peruvian pepper</name>
    <dbReference type="NCBI Taxonomy" id="33114"/>
    <lineage>
        <taxon>Eukaryota</taxon>
        <taxon>Viridiplantae</taxon>
        <taxon>Streptophyta</taxon>
        <taxon>Embryophyta</taxon>
        <taxon>Tracheophyta</taxon>
        <taxon>Spermatophyta</taxon>
        <taxon>Magnoliopsida</taxon>
        <taxon>eudicotyledons</taxon>
        <taxon>Gunneridae</taxon>
        <taxon>Pentapetalae</taxon>
        <taxon>asterids</taxon>
        <taxon>lamiids</taxon>
        <taxon>Solanales</taxon>
        <taxon>Solanaceae</taxon>
        <taxon>Solanoideae</taxon>
        <taxon>Capsiceae</taxon>
        <taxon>Capsicum</taxon>
    </lineage>
</organism>
<evidence type="ECO:0000256" key="1">
    <source>
        <dbReference type="SAM" id="MobiDB-lite"/>
    </source>
</evidence>
<evidence type="ECO:0000313" key="2">
    <source>
        <dbReference type="EMBL" id="PHT35743.1"/>
    </source>
</evidence>
<reference evidence="2 3" key="1">
    <citation type="journal article" date="2017" name="Genome Biol.">
        <title>New reference genome sequences of hot pepper reveal the massive evolution of plant disease-resistance genes by retroduplication.</title>
        <authorList>
            <person name="Kim S."/>
            <person name="Park J."/>
            <person name="Yeom S.I."/>
            <person name="Kim Y.M."/>
            <person name="Seo E."/>
            <person name="Kim K.T."/>
            <person name="Kim M.S."/>
            <person name="Lee J.M."/>
            <person name="Cheong K."/>
            <person name="Shin H.S."/>
            <person name="Kim S.B."/>
            <person name="Han K."/>
            <person name="Lee J."/>
            <person name="Park M."/>
            <person name="Lee H.A."/>
            <person name="Lee H.Y."/>
            <person name="Lee Y."/>
            <person name="Oh S."/>
            <person name="Lee J.H."/>
            <person name="Choi E."/>
            <person name="Choi E."/>
            <person name="Lee S.E."/>
            <person name="Jeon J."/>
            <person name="Kim H."/>
            <person name="Choi G."/>
            <person name="Song H."/>
            <person name="Lee J."/>
            <person name="Lee S.C."/>
            <person name="Kwon J.K."/>
            <person name="Lee H.Y."/>
            <person name="Koo N."/>
            <person name="Hong Y."/>
            <person name="Kim R.W."/>
            <person name="Kang W.H."/>
            <person name="Huh J.H."/>
            <person name="Kang B.C."/>
            <person name="Yang T.J."/>
            <person name="Lee Y.H."/>
            <person name="Bennetzen J.L."/>
            <person name="Choi D."/>
        </authorList>
    </citation>
    <scope>NUCLEOTIDE SEQUENCE [LARGE SCALE GENOMIC DNA]</scope>
    <source>
        <strain evidence="3">cv. PBC81</strain>
    </source>
</reference>
<evidence type="ECO:0000313" key="3">
    <source>
        <dbReference type="Proteomes" id="UP000224567"/>
    </source>
</evidence>
<proteinExistence type="predicted"/>
<keyword evidence="3" id="KW-1185">Reference proteome</keyword>
<dbReference type="Proteomes" id="UP000224567">
    <property type="component" value="Unassembled WGS sequence"/>
</dbReference>
<accession>A0A2G2VS16</accession>
<feature type="region of interest" description="Disordered" evidence="1">
    <location>
        <begin position="45"/>
        <end position="69"/>
    </location>
</feature>